<dbReference type="OrthoDB" id="25818at2759"/>
<dbReference type="EMBL" id="QGMJ01000042">
    <property type="protein sequence ID" value="TVY44285.1"/>
    <property type="molecule type" value="Genomic_DNA"/>
</dbReference>
<protein>
    <submittedName>
        <fullName evidence="1">Putative acetyltransferase</fullName>
    </submittedName>
</protein>
<dbReference type="AlphaFoldDB" id="A0A8H8RZJ9"/>
<dbReference type="GO" id="GO:0008374">
    <property type="term" value="F:O-acyltransferase activity"/>
    <property type="evidence" value="ECO:0007669"/>
    <property type="project" value="TreeGrafter"/>
</dbReference>
<dbReference type="PANTHER" id="PTHR23416:SF54">
    <property type="entry name" value="ACETYLTRANSFERASE, CYSE_LACA_LPXA_NODL FAMILY (AFU_ORTHOLOGUE AFUA_2G08430)-RELATED"/>
    <property type="match status" value="1"/>
</dbReference>
<keyword evidence="1" id="KW-0808">Transferase</keyword>
<dbReference type="Gene3D" id="2.160.10.10">
    <property type="entry name" value="Hexapeptide repeat proteins"/>
    <property type="match status" value="1"/>
</dbReference>
<dbReference type="InterPro" id="IPR051159">
    <property type="entry name" value="Hexapeptide_acetyltransf"/>
</dbReference>
<dbReference type="InterPro" id="IPR011004">
    <property type="entry name" value="Trimer_LpxA-like_sf"/>
</dbReference>
<keyword evidence="2" id="KW-1185">Reference proteome</keyword>
<evidence type="ECO:0000313" key="2">
    <source>
        <dbReference type="Proteomes" id="UP000462212"/>
    </source>
</evidence>
<dbReference type="SUPFAM" id="SSF51161">
    <property type="entry name" value="Trimeric LpxA-like enzymes"/>
    <property type="match status" value="1"/>
</dbReference>
<organism evidence="1 2">
    <name type="scientific">Lachnellula subtilissima</name>
    <dbReference type="NCBI Taxonomy" id="602034"/>
    <lineage>
        <taxon>Eukaryota</taxon>
        <taxon>Fungi</taxon>
        <taxon>Dikarya</taxon>
        <taxon>Ascomycota</taxon>
        <taxon>Pezizomycotina</taxon>
        <taxon>Leotiomycetes</taxon>
        <taxon>Helotiales</taxon>
        <taxon>Lachnaceae</taxon>
        <taxon>Lachnellula</taxon>
    </lineage>
</organism>
<dbReference type="Proteomes" id="UP000462212">
    <property type="component" value="Unassembled WGS sequence"/>
</dbReference>
<reference evidence="1 2" key="1">
    <citation type="submission" date="2018-05" db="EMBL/GenBank/DDBJ databases">
        <title>Genome sequencing and assembly of the regulated plant pathogen Lachnellula willkommii and related sister species for the development of diagnostic species identification markers.</title>
        <authorList>
            <person name="Giroux E."/>
            <person name="Bilodeau G."/>
        </authorList>
    </citation>
    <scope>NUCLEOTIDE SEQUENCE [LARGE SCALE GENOMIC DNA]</scope>
    <source>
        <strain evidence="1 2">CBS 197.66</strain>
    </source>
</reference>
<sequence length="168" mass="18611">MTASEKNSSMIEQVKFSQVAVPWCDEFEKMISGMNFQGSNAQVMADHKLKIMRHLNSFNDTSIPENGTLISLKIRRMAIAEKIMGKFGSFIDIEPPFFCVWGCNIFIGGGVYINREVSIYHNAPVHIGSNVFIGPGVCICTGTHDIDPVVRRESGGSFAYPIVIEDDC</sequence>
<comment type="caution">
    <text evidence="1">The sequence shown here is derived from an EMBL/GenBank/DDBJ whole genome shotgun (WGS) entry which is preliminary data.</text>
</comment>
<accession>A0A8H8RZJ9</accession>
<evidence type="ECO:0000313" key="1">
    <source>
        <dbReference type="EMBL" id="TVY44285.1"/>
    </source>
</evidence>
<dbReference type="PANTHER" id="PTHR23416">
    <property type="entry name" value="SIALIC ACID SYNTHASE-RELATED"/>
    <property type="match status" value="1"/>
</dbReference>
<name>A0A8H8RZJ9_9HELO</name>
<gene>
    <name evidence="1" type="ORF">LSUB1_G001326</name>
</gene>
<proteinExistence type="predicted"/>